<keyword evidence="5" id="KW-0808">Transferase</keyword>
<evidence type="ECO:0000256" key="1">
    <source>
        <dbReference type="ARBA" id="ARBA00001954"/>
    </source>
</evidence>
<evidence type="ECO:0000256" key="2">
    <source>
        <dbReference type="ARBA" id="ARBA00007879"/>
    </source>
</evidence>
<comment type="cofactor">
    <cofactor evidence="1">
        <name>Fe(2+)</name>
        <dbReference type="ChEBI" id="CHEBI:29033"/>
    </cofactor>
</comment>
<evidence type="ECO:0000256" key="10">
    <source>
        <dbReference type="ARBA" id="ARBA00034996"/>
    </source>
</evidence>
<organism evidence="17 18">
    <name type="scientific">Necator americanus</name>
    <name type="common">Human hookworm</name>
    <dbReference type="NCBI Taxonomy" id="51031"/>
    <lineage>
        <taxon>Eukaryota</taxon>
        <taxon>Metazoa</taxon>
        <taxon>Ecdysozoa</taxon>
        <taxon>Nematoda</taxon>
        <taxon>Chromadorea</taxon>
        <taxon>Rhabditida</taxon>
        <taxon>Rhabditina</taxon>
        <taxon>Rhabditomorpha</taxon>
        <taxon>Strongyloidea</taxon>
        <taxon>Ancylostomatidae</taxon>
        <taxon>Bunostominae</taxon>
        <taxon>Necator</taxon>
    </lineage>
</organism>
<dbReference type="InterPro" id="IPR029063">
    <property type="entry name" value="SAM-dependent_MTases_sf"/>
</dbReference>
<dbReference type="Gene3D" id="3.40.50.150">
    <property type="entry name" value="Vaccinia Virus protein VP39"/>
    <property type="match status" value="1"/>
</dbReference>
<proteinExistence type="inferred from homology"/>
<dbReference type="InterPro" id="IPR035979">
    <property type="entry name" value="RBD_domain_sf"/>
</dbReference>
<dbReference type="InterPro" id="IPR037151">
    <property type="entry name" value="AlkB-like_sf"/>
</dbReference>
<keyword evidence="6" id="KW-0862">Zinc</keyword>
<evidence type="ECO:0000256" key="7">
    <source>
        <dbReference type="ARBA" id="ARBA00022884"/>
    </source>
</evidence>
<evidence type="ECO:0000256" key="3">
    <source>
        <dbReference type="ARBA" id="ARBA00012808"/>
    </source>
</evidence>
<dbReference type="InterPro" id="IPR005123">
    <property type="entry name" value="Oxoglu/Fe-dep_dioxygenase_dom"/>
</dbReference>
<feature type="domain" description="RRM" evidence="15">
    <location>
        <begin position="111"/>
        <end position="191"/>
    </location>
</feature>
<evidence type="ECO:0000256" key="4">
    <source>
        <dbReference type="ARBA" id="ARBA00022603"/>
    </source>
</evidence>
<feature type="domain" description="Fe2OG dioxygenase" evidence="16">
    <location>
        <begin position="281"/>
        <end position="386"/>
    </location>
</feature>
<dbReference type="PROSITE" id="PS50102">
    <property type="entry name" value="RRM"/>
    <property type="match status" value="1"/>
</dbReference>
<dbReference type="EC" id="2.1.1.229" evidence="3"/>
<dbReference type="Pfam" id="PF00076">
    <property type="entry name" value="RRM_1"/>
    <property type="match status" value="1"/>
</dbReference>
<keyword evidence="18" id="KW-1185">Reference proteome</keyword>
<sequence length="647" mass="73581">MSLSYSFGRSGLPPPPADFYGQVSQKPNRKRRRLKCTMYLLELSFYPTVITTEGFVVAGSACIYTMYFNPAKERRIGSKLEPGKILRKTHKSWEQLRRHDPDAEISEVVTEHLFVSNSSVLCGVSLEELEEIFFPFDANASFTVFPNKRSYSFVSFSSKEKAQAARENLHGTIPSQLKVSHQPFLISYVKQLPRNKSVGNLLYPEDLVLLEDYITEDEEKALLEIIFDSEKVKSLKHRTVVHYGYEFDYNKNMALKPTTPIPDGIHLLADRMFSDSLIAFIPDQVTVNVYEPGQGIPSHYDTHSAFEDPIICVSMCSDVVMEFKDGANSARIAPILLKRLSLCLIKGEARYRWKHGIVNRKYDINPVTSRVVPRRLRVSLTLRKTRQQPCQCKYKEFCDWDREGEMAVPSNDKSALLIESQYVNGVYENIASHFDETRFSSWSGVKKFMNSLAPYSVLYDVGCGNGKYLLPNDNLLKLGCDRSQMLCEIVQSKGCMVVHADALSLPFREAADAVLSIAVLHHIASLPRRQKMISEILRVLRPGGMACITVWSMDQSDSEYAKMRDKKDSIIDEVKNPSRLKVHDGKEFVQQDLLVPWSIDKTGEVFMRYYHVFGEGEMEQLLRSVGGCSINSIEKEQGNYIAIITKL</sequence>
<comment type="function">
    <text evidence="11">Catalyzes the methylation of 5-carboxymethyl uridine to 5-methylcarboxymethyl uridine at the wobble position of the anticodon loop in tRNA via its methyltransferase domain. Catalyzes the last step in the formation of 5-methylcarboxymethyl uridine at the wobble position of the anticodon loop in target tRNA. Has a preference for tRNA(Arg) and tRNA(Glu), and does not bind tRNA(Lys). Binds tRNA and catalyzes the iron and alpha-ketoglutarate dependent hydroxylation of 5-methylcarboxymethyl uridine at the wobble position of the anticodon loop in tRNA via its dioxygenase domain, giving rise to 5-(S)-methoxycarbonylhydroxymethyluridine; has a preference for tRNA(Gly). Required for normal survival after DNA damage. May inhibit apoptosis and promote cell survival and angiogenesis.</text>
</comment>
<accession>A0ABR1CVM2</accession>
<comment type="caution">
    <text evidence="17">The sequence shown here is derived from an EMBL/GenBank/DDBJ whole genome shotgun (WGS) entry which is preliminary data.</text>
</comment>
<dbReference type="SUPFAM" id="SSF54928">
    <property type="entry name" value="RNA-binding domain, RBD"/>
    <property type="match status" value="1"/>
</dbReference>
<dbReference type="EMBL" id="JAVFWL010000003">
    <property type="protein sequence ID" value="KAK6742379.1"/>
    <property type="molecule type" value="Genomic_DNA"/>
</dbReference>
<keyword evidence="7 14" id="KW-0694">RNA-binding</keyword>
<evidence type="ECO:0000313" key="18">
    <source>
        <dbReference type="Proteomes" id="UP001303046"/>
    </source>
</evidence>
<name>A0ABR1CVM2_NECAM</name>
<comment type="catalytic activity">
    <reaction evidence="10">
        <text>5-(carboxymethyl)uridine(34) in tRNA + S-adenosyl-L-methionine = 5-(2-methoxy-2-oxoethyl)uridine(34) in tRNA + S-adenosyl-L-homocysteine</text>
        <dbReference type="Rhea" id="RHEA:43208"/>
        <dbReference type="Rhea" id="RHEA-COMP:10407"/>
        <dbReference type="Rhea" id="RHEA-COMP:10408"/>
        <dbReference type="ChEBI" id="CHEBI:57856"/>
        <dbReference type="ChEBI" id="CHEBI:59789"/>
        <dbReference type="ChEBI" id="CHEBI:74851"/>
        <dbReference type="ChEBI" id="CHEBI:74882"/>
        <dbReference type="EC" id="2.1.1.229"/>
    </reaction>
</comment>
<dbReference type="InterPro" id="IPR027450">
    <property type="entry name" value="AlkB-like"/>
</dbReference>
<dbReference type="SUPFAM" id="SSF51197">
    <property type="entry name" value="Clavaminate synthase-like"/>
    <property type="match status" value="1"/>
</dbReference>
<comment type="similarity">
    <text evidence="2">Belongs to the alkB family.</text>
</comment>
<dbReference type="SUPFAM" id="SSF53335">
    <property type="entry name" value="S-adenosyl-L-methionine-dependent methyltransferases"/>
    <property type="match status" value="1"/>
</dbReference>
<dbReference type="PROSITE" id="PS51471">
    <property type="entry name" value="FE2OG_OXY"/>
    <property type="match status" value="1"/>
</dbReference>
<evidence type="ECO:0000256" key="12">
    <source>
        <dbReference type="ARBA" id="ARBA00049786"/>
    </source>
</evidence>
<evidence type="ECO:0000259" key="15">
    <source>
        <dbReference type="PROSITE" id="PS50102"/>
    </source>
</evidence>
<keyword evidence="8" id="KW-0408">Iron</keyword>
<dbReference type="PANTHER" id="PTHR13069:SF37">
    <property type="entry name" value="FIRE DANCER"/>
    <property type="match status" value="1"/>
</dbReference>
<dbReference type="InterPro" id="IPR012677">
    <property type="entry name" value="Nucleotide-bd_a/b_plait_sf"/>
</dbReference>
<keyword evidence="4" id="KW-0489">Methyltransferase</keyword>
<gene>
    <name evidence="17" type="primary">Necator_chrIII.g10706</name>
    <name evidence="17" type="ORF">RB195_009941</name>
</gene>
<evidence type="ECO:0000256" key="14">
    <source>
        <dbReference type="PROSITE-ProRule" id="PRU00176"/>
    </source>
</evidence>
<evidence type="ECO:0000256" key="5">
    <source>
        <dbReference type="ARBA" id="ARBA00022679"/>
    </source>
</evidence>
<evidence type="ECO:0000259" key="16">
    <source>
        <dbReference type="PROSITE" id="PS51471"/>
    </source>
</evidence>
<evidence type="ECO:0000313" key="17">
    <source>
        <dbReference type="EMBL" id="KAK6742379.1"/>
    </source>
</evidence>
<dbReference type="InterPro" id="IPR013216">
    <property type="entry name" value="Methyltransf_11"/>
</dbReference>
<protein>
    <recommendedName>
        <fullName evidence="3">tRNA (carboxymethyluridine(34)-5-O)-methyltransferase</fullName>
        <ecNumber evidence="3">2.1.1.229</ecNumber>
    </recommendedName>
    <alternativeName>
        <fullName evidence="12">Alkylated DNA repair protein alkB homolog 8</fullName>
    </alternativeName>
    <alternativeName>
        <fullName evidence="13">S-adenosyl-L-methionine-dependent tRNA methyltransferase ALKBH8</fullName>
    </alternativeName>
</protein>
<dbReference type="Pfam" id="PF13532">
    <property type="entry name" value="2OG-FeII_Oxy_2"/>
    <property type="match status" value="1"/>
</dbReference>
<evidence type="ECO:0000256" key="9">
    <source>
        <dbReference type="ARBA" id="ARBA00023268"/>
    </source>
</evidence>
<dbReference type="Gene3D" id="2.60.120.590">
    <property type="entry name" value="Alpha-ketoglutarate-dependent dioxygenase AlkB-like"/>
    <property type="match status" value="1"/>
</dbReference>
<dbReference type="Pfam" id="PF08241">
    <property type="entry name" value="Methyltransf_11"/>
    <property type="match status" value="1"/>
</dbReference>
<dbReference type="PANTHER" id="PTHR13069">
    <property type="entry name" value="ALKYLATED DNA REPAIR PROTEIN ALKB HOMOLOG 8"/>
    <property type="match status" value="1"/>
</dbReference>
<evidence type="ECO:0000256" key="8">
    <source>
        <dbReference type="ARBA" id="ARBA00023004"/>
    </source>
</evidence>
<dbReference type="CDD" id="cd02440">
    <property type="entry name" value="AdoMet_MTases"/>
    <property type="match status" value="1"/>
</dbReference>
<dbReference type="Proteomes" id="UP001303046">
    <property type="component" value="Unassembled WGS sequence"/>
</dbReference>
<evidence type="ECO:0000256" key="13">
    <source>
        <dbReference type="ARBA" id="ARBA00049802"/>
    </source>
</evidence>
<evidence type="ECO:0000256" key="6">
    <source>
        <dbReference type="ARBA" id="ARBA00022833"/>
    </source>
</evidence>
<dbReference type="InterPro" id="IPR051422">
    <property type="entry name" value="AlkB_tRNA_MeTrf/Diox"/>
</dbReference>
<evidence type="ECO:0000256" key="11">
    <source>
        <dbReference type="ARBA" id="ARBA00045506"/>
    </source>
</evidence>
<dbReference type="InterPro" id="IPR000504">
    <property type="entry name" value="RRM_dom"/>
</dbReference>
<keyword evidence="9" id="KW-0511">Multifunctional enzyme</keyword>
<reference evidence="17 18" key="1">
    <citation type="submission" date="2023-08" db="EMBL/GenBank/DDBJ databases">
        <title>A Necator americanus chromosomal reference genome.</title>
        <authorList>
            <person name="Ilik V."/>
            <person name="Petrzelkova K.J."/>
            <person name="Pardy F."/>
            <person name="Fuh T."/>
            <person name="Niatou-Singa F.S."/>
            <person name="Gouil Q."/>
            <person name="Baker L."/>
            <person name="Ritchie M.E."/>
            <person name="Jex A.R."/>
            <person name="Gazzola D."/>
            <person name="Li H."/>
            <person name="Toshio Fujiwara R."/>
            <person name="Zhan B."/>
            <person name="Aroian R.V."/>
            <person name="Pafco B."/>
            <person name="Schwarz E.M."/>
        </authorList>
    </citation>
    <scope>NUCLEOTIDE SEQUENCE [LARGE SCALE GENOMIC DNA]</scope>
    <source>
        <strain evidence="17 18">Aroian</strain>
        <tissue evidence="17">Whole animal</tissue>
    </source>
</reference>
<dbReference type="Gene3D" id="3.30.70.330">
    <property type="match status" value="1"/>
</dbReference>